<keyword evidence="7" id="KW-0479">Metal-binding</keyword>
<dbReference type="Gene3D" id="3.40.50.10800">
    <property type="entry name" value="NadA-like"/>
    <property type="match status" value="3"/>
</dbReference>
<keyword evidence="12" id="KW-1185">Reference proteome</keyword>
<evidence type="ECO:0000256" key="6">
    <source>
        <dbReference type="ARBA" id="ARBA00022679"/>
    </source>
</evidence>
<sequence length="310" mass="34631">MTQQQIEALYAEIRTLKEQKNAVILAHYYARPEIQRIADHLGDSLALSQIAGQTDADMIVFCGVSFMGETAKIISPNKKVLCPVPHAGCTLAEGATAEGINTWRVKHPDGIVVSYVNTTAAVKAVTDYCVTSANALKIVRALPTGQPILFGPDKNLGQYIMNVTGREMDLWQGACYVHAEITSELVHTMLDRYPEAEILIHPESVAASDQSIVDNPRCIIGSTTTIIKQPSVSHLKQYVIATEPEILAEMTRRYPDTELIPILPDQTCEYMKMITLEGLRDALLYEQYEVHVDEELRQKAWRSIERMLQF</sequence>
<evidence type="ECO:0000256" key="3">
    <source>
        <dbReference type="ARBA" id="ARBA00012669"/>
    </source>
</evidence>
<dbReference type="UniPathway" id="UPA00253">
    <property type="reaction ID" value="UER00327"/>
</dbReference>
<dbReference type="STRING" id="596327.PORUE0001_0656"/>
<keyword evidence="8" id="KW-0408">Iron</keyword>
<dbReference type="GO" id="GO:0051539">
    <property type="term" value="F:4 iron, 4 sulfur cluster binding"/>
    <property type="evidence" value="ECO:0007669"/>
    <property type="project" value="UniProtKB-KW"/>
</dbReference>
<evidence type="ECO:0000256" key="9">
    <source>
        <dbReference type="ARBA" id="ARBA00023014"/>
    </source>
</evidence>
<keyword evidence="5" id="KW-0662">Pyridine nucleotide biosynthesis</keyword>
<dbReference type="InterPro" id="IPR036094">
    <property type="entry name" value="NadA_sf"/>
</dbReference>
<dbReference type="Proteomes" id="UP000003303">
    <property type="component" value="Unassembled WGS sequence"/>
</dbReference>
<protein>
    <recommendedName>
        <fullName evidence="3 10">Quinolinate synthase</fullName>
        <ecNumber evidence="3 10">2.5.1.72</ecNumber>
    </recommendedName>
</protein>
<dbReference type="PANTHER" id="PTHR30573">
    <property type="entry name" value="QUINOLINATE SYNTHETASE A"/>
    <property type="match status" value="1"/>
</dbReference>
<dbReference type="GO" id="GO:0008987">
    <property type="term" value="F:quinolinate synthetase A activity"/>
    <property type="evidence" value="ECO:0007669"/>
    <property type="project" value="UniProtKB-UniRule"/>
</dbReference>
<reference evidence="11 12" key="1">
    <citation type="submission" date="2009-04" db="EMBL/GenBank/DDBJ databases">
        <authorList>
            <person name="Sebastian Y."/>
            <person name="Madupu R."/>
            <person name="Durkin A.S."/>
            <person name="Torralba M."/>
            <person name="Methe B."/>
            <person name="Sutton G.G."/>
            <person name="Strausberg R.L."/>
            <person name="Nelson K.E."/>
        </authorList>
    </citation>
    <scope>NUCLEOTIDE SEQUENCE [LARGE SCALE GENOMIC DNA]</scope>
    <source>
        <strain evidence="11 12">60-3</strain>
    </source>
</reference>
<dbReference type="OrthoDB" id="9801204at2"/>
<evidence type="ECO:0000256" key="2">
    <source>
        <dbReference type="ARBA" id="ARBA00005065"/>
    </source>
</evidence>
<evidence type="ECO:0000313" key="12">
    <source>
        <dbReference type="Proteomes" id="UP000003303"/>
    </source>
</evidence>
<dbReference type="AlphaFoldDB" id="C2MBH8"/>
<dbReference type="GO" id="GO:0034628">
    <property type="term" value="P:'de novo' NAD+ biosynthetic process from L-aspartate"/>
    <property type="evidence" value="ECO:0007669"/>
    <property type="project" value="TreeGrafter"/>
</dbReference>
<comment type="caution">
    <text evidence="11">The sequence shown here is derived from an EMBL/GenBank/DDBJ whole genome shotgun (WGS) entry which is preliminary data.</text>
</comment>
<keyword evidence="9" id="KW-0411">Iron-sulfur</keyword>
<gene>
    <name evidence="11" type="primary">nadA</name>
    <name evidence="11" type="ORF">PORUE0001_0656</name>
</gene>
<dbReference type="eggNOG" id="COG0379">
    <property type="taxonomic scope" value="Bacteria"/>
</dbReference>
<evidence type="ECO:0000256" key="1">
    <source>
        <dbReference type="ARBA" id="ARBA00001966"/>
    </source>
</evidence>
<dbReference type="GO" id="GO:0046872">
    <property type="term" value="F:metal ion binding"/>
    <property type="evidence" value="ECO:0007669"/>
    <property type="project" value="UniProtKB-KW"/>
</dbReference>
<proteinExistence type="predicted"/>
<dbReference type="Pfam" id="PF02445">
    <property type="entry name" value="NadA"/>
    <property type="match status" value="1"/>
</dbReference>
<evidence type="ECO:0000256" key="7">
    <source>
        <dbReference type="ARBA" id="ARBA00022723"/>
    </source>
</evidence>
<evidence type="ECO:0000256" key="4">
    <source>
        <dbReference type="ARBA" id="ARBA00022485"/>
    </source>
</evidence>
<dbReference type="RefSeq" id="WP_007365296.1">
    <property type="nucleotide sequence ID" value="NZ_ACLR01000123.1"/>
</dbReference>
<keyword evidence="6" id="KW-0808">Transferase</keyword>
<name>C2MBH8_9PORP</name>
<comment type="pathway">
    <text evidence="2">Cofactor biosynthesis; NAD(+) biosynthesis; quinolinate from iminoaspartate: step 1/1.</text>
</comment>
<dbReference type="PANTHER" id="PTHR30573:SF0">
    <property type="entry name" value="QUINOLINATE SYNTHASE, CHLOROPLASTIC"/>
    <property type="match status" value="1"/>
</dbReference>
<dbReference type="NCBIfam" id="TIGR00550">
    <property type="entry name" value="nadA"/>
    <property type="match status" value="1"/>
</dbReference>
<dbReference type="SUPFAM" id="SSF142754">
    <property type="entry name" value="NadA-like"/>
    <property type="match status" value="1"/>
</dbReference>
<dbReference type="EMBL" id="ACLR01000123">
    <property type="protein sequence ID" value="EEK16958.1"/>
    <property type="molecule type" value="Genomic_DNA"/>
</dbReference>
<organism evidence="11 12">
    <name type="scientific">Porphyromonas uenonis 60-3</name>
    <dbReference type="NCBI Taxonomy" id="596327"/>
    <lineage>
        <taxon>Bacteria</taxon>
        <taxon>Pseudomonadati</taxon>
        <taxon>Bacteroidota</taxon>
        <taxon>Bacteroidia</taxon>
        <taxon>Bacteroidales</taxon>
        <taxon>Porphyromonadaceae</taxon>
        <taxon>Porphyromonas</taxon>
    </lineage>
</organism>
<dbReference type="NCBIfam" id="NF006878">
    <property type="entry name" value="PRK09375.1-2"/>
    <property type="match status" value="1"/>
</dbReference>
<evidence type="ECO:0000313" key="11">
    <source>
        <dbReference type="EMBL" id="EEK16958.1"/>
    </source>
</evidence>
<accession>C2MBH8</accession>
<keyword evidence="4" id="KW-0004">4Fe-4S</keyword>
<evidence type="ECO:0000256" key="10">
    <source>
        <dbReference type="NCBIfam" id="TIGR00550"/>
    </source>
</evidence>
<comment type="cofactor">
    <cofactor evidence="1">
        <name>[4Fe-4S] cluster</name>
        <dbReference type="ChEBI" id="CHEBI:49883"/>
    </cofactor>
</comment>
<evidence type="ECO:0000256" key="5">
    <source>
        <dbReference type="ARBA" id="ARBA00022642"/>
    </source>
</evidence>
<dbReference type="EC" id="2.5.1.72" evidence="3 10"/>
<evidence type="ECO:0000256" key="8">
    <source>
        <dbReference type="ARBA" id="ARBA00023004"/>
    </source>
</evidence>
<dbReference type="InterPro" id="IPR003473">
    <property type="entry name" value="NadA"/>
</dbReference>